<dbReference type="Pfam" id="PF01593">
    <property type="entry name" value="Amino_oxidase"/>
    <property type="match status" value="1"/>
</dbReference>
<dbReference type="Gene3D" id="3.50.50.60">
    <property type="entry name" value="FAD/NAD(P)-binding domain"/>
    <property type="match status" value="1"/>
</dbReference>
<dbReference type="SUPFAM" id="SSF54373">
    <property type="entry name" value="FAD-linked reductases, C-terminal domain"/>
    <property type="match status" value="1"/>
</dbReference>
<dbReference type="GO" id="GO:0004729">
    <property type="term" value="F:oxygen-dependent protoporphyrinogen oxidase activity"/>
    <property type="evidence" value="ECO:0007669"/>
    <property type="project" value="UniProtKB-UniRule"/>
</dbReference>
<comment type="cofactor">
    <cofactor evidence="11">
        <name>FAD</name>
        <dbReference type="ChEBI" id="CHEBI:57692"/>
    </cofactor>
    <text evidence="11">Binds 1 FAD per subunit.</text>
</comment>
<comment type="pathway">
    <text evidence="2 11">Porphyrin-containing compound metabolism; protoporphyrin-IX biosynthesis; protoporphyrin-IX from protoporphyrinogen-IX: step 1/1.</text>
</comment>
<reference evidence="13 14" key="1">
    <citation type="submission" date="2024-05" db="EMBL/GenBank/DDBJ databases">
        <authorList>
            <person name="Wallberg A."/>
        </authorList>
    </citation>
    <scope>NUCLEOTIDE SEQUENCE [LARGE SCALE GENOMIC DNA]</scope>
</reference>
<keyword evidence="14" id="KW-1185">Reference proteome</keyword>
<dbReference type="EMBL" id="CAXKWB010012811">
    <property type="protein sequence ID" value="CAL4105582.1"/>
    <property type="molecule type" value="Genomic_DNA"/>
</dbReference>
<sequence length="465" mass="51046">MSVVVLGGGVSGLSAAHYLKTSGLASRILVLEASDRLGGWVNSKRYEDGIIYEMGPRTLRVAYNAGANTLALAETLNLTEKIINVSYGHPSTKNRMIQVEGKLHKLPNSLPGILKKVPPFTKPLVMAALHDIRAKKVVNEDESLYSFVNRRFGSEVAKYAIDPLARGVFAGNAKDLSVTSLARRMHEVEQKYGSVLKGFLKDRKNSEKPDPELMKSPLVQRARKEKWAVWSLEGGLETLIESLEQSNSRDGVEIRTNTEVKGISKNGNRLIIQTDNEEFCADRVISCLPTCNLKSVIRNLSPELATLVGFIPFATVAVVSLEYDGQVLQEPAFGYLVPSSQPNKVLGVVFDTCTFPQNNQTILTVMMGGYWFRELFGDSPSEDNLLKIALEEIKNSLSISNDPVRFHVSIQKDCIPQYIVGHSQAVTNARKLIGDLKIPLALAGNSYDGAGVNDAIISAKRAFLQ</sequence>
<keyword evidence="7 11" id="KW-0560">Oxidoreductase</keyword>
<keyword evidence="8 11" id="KW-0350">Heme biosynthesis</keyword>
<keyword evidence="9 11" id="KW-0627">Porphyrin biosynthesis</keyword>
<comment type="catalytic activity">
    <reaction evidence="10 11">
        <text>protoporphyrinogen IX + 3 O2 = protoporphyrin IX + 3 H2O2</text>
        <dbReference type="Rhea" id="RHEA:25576"/>
        <dbReference type="ChEBI" id="CHEBI:15379"/>
        <dbReference type="ChEBI" id="CHEBI:16240"/>
        <dbReference type="ChEBI" id="CHEBI:57306"/>
        <dbReference type="ChEBI" id="CHEBI:57307"/>
        <dbReference type="EC" id="1.3.3.4"/>
    </reaction>
</comment>
<comment type="similarity">
    <text evidence="3 11">Belongs to the protoporphyrinogen/coproporphyrinogen oxidase family. Protoporphyrinogen oxidase subfamily.</text>
</comment>
<evidence type="ECO:0000256" key="9">
    <source>
        <dbReference type="ARBA" id="ARBA00023244"/>
    </source>
</evidence>
<dbReference type="NCBIfam" id="TIGR00562">
    <property type="entry name" value="proto_IX_ox"/>
    <property type="match status" value="1"/>
</dbReference>
<evidence type="ECO:0000256" key="8">
    <source>
        <dbReference type="ARBA" id="ARBA00023133"/>
    </source>
</evidence>
<protein>
    <recommendedName>
        <fullName evidence="4 11">Protoporphyrinogen oxidase</fullName>
        <ecNumber evidence="4 11">1.3.3.4</ecNumber>
    </recommendedName>
</protein>
<evidence type="ECO:0000313" key="14">
    <source>
        <dbReference type="Proteomes" id="UP001497623"/>
    </source>
</evidence>
<dbReference type="GO" id="GO:0006782">
    <property type="term" value="P:protoporphyrinogen IX biosynthetic process"/>
    <property type="evidence" value="ECO:0007669"/>
    <property type="project" value="UniProtKB-UniRule"/>
</dbReference>
<evidence type="ECO:0000256" key="10">
    <source>
        <dbReference type="ARBA" id="ARBA00047554"/>
    </source>
</evidence>
<comment type="caution">
    <text evidence="13">The sequence shown here is derived from an EMBL/GenBank/DDBJ whole genome shotgun (WGS) entry which is preliminary data.</text>
</comment>
<evidence type="ECO:0000259" key="12">
    <source>
        <dbReference type="Pfam" id="PF01593"/>
    </source>
</evidence>
<organism evidence="13 14">
    <name type="scientific">Meganyctiphanes norvegica</name>
    <name type="common">Northern krill</name>
    <name type="synonym">Thysanopoda norvegica</name>
    <dbReference type="NCBI Taxonomy" id="48144"/>
    <lineage>
        <taxon>Eukaryota</taxon>
        <taxon>Metazoa</taxon>
        <taxon>Ecdysozoa</taxon>
        <taxon>Arthropoda</taxon>
        <taxon>Crustacea</taxon>
        <taxon>Multicrustacea</taxon>
        <taxon>Malacostraca</taxon>
        <taxon>Eumalacostraca</taxon>
        <taxon>Eucarida</taxon>
        <taxon>Euphausiacea</taxon>
        <taxon>Euphausiidae</taxon>
        <taxon>Meganyctiphanes</taxon>
    </lineage>
</organism>
<evidence type="ECO:0000256" key="11">
    <source>
        <dbReference type="RuleBase" id="RU367069"/>
    </source>
</evidence>
<evidence type="ECO:0000256" key="6">
    <source>
        <dbReference type="ARBA" id="ARBA00022827"/>
    </source>
</evidence>
<evidence type="ECO:0000256" key="1">
    <source>
        <dbReference type="ARBA" id="ARBA00002600"/>
    </source>
</evidence>
<feature type="domain" description="Amine oxidase" evidence="12">
    <location>
        <begin position="10"/>
        <end position="462"/>
    </location>
</feature>
<dbReference type="PANTHER" id="PTHR42923:SF3">
    <property type="entry name" value="PROTOPORPHYRINOGEN OXIDASE"/>
    <property type="match status" value="1"/>
</dbReference>
<evidence type="ECO:0000256" key="2">
    <source>
        <dbReference type="ARBA" id="ARBA00005073"/>
    </source>
</evidence>
<evidence type="ECO:0000256" key="4">
    <source>
        <dbReference type="ARBA" id="ARBA00012867"/>
    </source>
</evidence>
<proteinExistence type="inferred from homology"/>
<gene>
    <name evidence="13" type="ORF">MNOR_LOCUS18123</name>
</gene>
<dbReference type="AlphaFoldDB" id="A0AAV2R0E7"/>
<dbReference type="EC" id="1.3.3.4" evidence="4 11"/>
<dbReference type="GO" id="GO:0005743">
    <property type="term" value="C:mitochondrial inner membrane"/>
    <property type="evidence" value="ECO:0007669"/>
    <property type="project" value="UniProtKB-SubCell"/>
</dbReference>
<dbReference type="InterPro" id="IPR002937">
    <property type="entry name" value="Amino_oxidase"/>
</dbReference>
<dbReference type="SUPFAM" id="SSF51905">
    <property type="entry name" value="FAD/NAD(P)-binding domain"/>
    <property type="match status" value="1"/>
</dbReference>
<dbReference type="Proteomes" id="UP001497623">
    <property type="component" value="Unassembled WGS sequence"/>
</dbReference>
<evidence type="ECO:0000256" key="7">
    <source>
        <dbReference type="ARBA" id="ARBA00023002"/>
    </source>
</evidence>
<evidence type="ECO:0000256" key="3">
    <source>
        <dbReference type="ARBA" id="ARBA00010551"/>
    </source>
</evidence>
<evidence type="ECO:0000256" key="5">
    <source>
        <dbReference type="ARBA" id="ARBA00022630"/>
    </source>
</evidence>
<comment type="subcellular location">
    <subcellularLocation>
        <location evidence="11">Mitochondrion inner membrane</location>
    </subcellularLocation>
</comment>
<keyword evidence="5 11" id="KW-0285">Flavoprotein</keyword>
<dbReference type="PANTHER" id="PTHR42923">
    <property type="entry name" value="PROTOPORPHYRINOGEN OXIDASE"/>
    <property type="match status" value="1"/>
</dbReference>
<name>A0AAV2R0E7_MEGNR</name>
<keyword evidence="6 11" id="KW-0274">FAD</keyword>
<feature type="non-terminal residue" evidence="13">
    <location>
        <position position="465"/>
    </location>
</feature>
<accession>A0AAV2R0E7</accession>
<evidence type="ECO:0000313" key="13">
    <source>
        <dbReference type="EMBL" id="CAL4105582.1"/>
    </source>
</evidence>
<dbReference type="InterPro" id="IPR004572">
    <property type="entry name" value="Protoporphyrinogen_oxidase"/>
</dbReference>
<dbReference type="InterPro" id="IPR036188">
    <property type="entry name" value="FAD/NAD-bd_sf"/>
</dbReference>
<dbReference type="InterPro" id="IPR050464">
    <property type="entry name" value="Zeta_carotene_desat/Oxidored"/>
</dbReference>
<comment type="function">
    <text evidence="1 11">Catalyzes the 6-electron oxidation of protoporphyrinogen-IX to form protoporphyrin-IX.</text>
</comment>